<sequence>MGSVAGPGRVEARSAPPALDRAVVQRFYDRMRAVAPAAVGAIERDRADDPGGAFADTACGRLVRSLDDAGLRALGMWAHHWCLRFYDDDTRVGRRLVAEIAGRAGLGWTADEVRWMLGESYAAPPTVDDRFTLPGAAASELDPAVLPE</sequence>
<protein>
    <submittedName>
        <fullName evidence="1">Uncharacterized protein</fullName>
    </submittedName>
</protein>
<gene>
    <name evidence="1" type="ORF">GA0074692_6112</name>
</gene>
<dbReference type="Proteomes" id="UP000198959">
    <property type="component" value="Unassembled WGS sequence"/>
</dbReference>
<dbReference type="EMBL" id="FMHW01000002">
    <property type="protein sequence ID" value="SCL41042.1"/>
    <property type="molecule type" value="Genomic_DNA"/>
</dbReference>
<name>A0A1C6THJ4_9ACTN</name>
<accession>A0A1C6THJ4</accession>
<proteinExistence type="predicted"/>
<reference evidence="2" key="1">
    <citation type="submission" date="2016-06" db="EMBL/GenBank/DDBJ databases">
        <authorList>
            <person name="Varghese N."/>
            <person name="Submissions Spin"/>
        </authorList>
    </citation>
    <scope>NUCLEOTIDE SEQUENCE [LARGE SCALE GENOMIC DNA]</scope>
    <source>
        <strain evidence="2">DSM 43817</strain>
    </source>
</reference>
<dbReference type="STRING" id="145854.GA0074692_6112"/>
<dbReference type="AlphaFoldDB" id="A0A1C6THJ4"/>
<dbReference type="RefSeq" id="WP_091650615.1">
    <property type="nucleotide sequence ID" value="NZ_FMHW01000002.1"/>
</dbReference>
<keyword evidence="2" id="KW-1185">Reference proteome</keyword>
<evidence type="ECO:0000313" key="2">
    <source>
        <dbReference type="Proteomes" id="UP000198959"/>
    </source>
</evidence>
<dbReference type="OrthoDB" id="3403558at2"/>
<organism evidence="1 2">
    <name type="scientific">Micromonospora pallida</name>
    <dbReference type="NCBI Taxonomy" id="145854"/>
    <lineage>
        <taxon>Bacteria</taxon>
        <taxon>Bacillati</taxon>
        <taxon>Actinomycetota</taxon>
        <taxon>Actinomycetes</taxon>
        <taxon>Micromonosporales</taxon>
        <taxon>Micromonosporaceae</taxon>
        <taxon>Micromonospora</taxon>
    </lineage>
</organism>
<evidence type="ECO:0000313" key="1">
    <source>
        <dbReference type="EMBL" id="SCL41042.1"/>
    </source>
</evidence>